<dbReference type="PANTHER" id="PTHR43590">
    <property type="entry name" value="ARSENIC RESISTANCE PROTEIN ARSH (AFU_ORTHOLOGUE AFUA_5G15030)"/>
    <property type="match status" value="1"/>
</dbReference>
<protein>
    <submittedName>
        <fullName evidence="3">Arsenical resistance protein ArsH</fullName>
    </submittedName>
</protein>
<dbReference type="Proteomes" id="UP000194350">
    <property type="component" value="Unassembled WGS sequence"/>
</dbReference>
<sequence>MNIFKNKLNNIKPEIFDTEISAQRFSVIELKHPPRILMLYGSVRERSYSRLATEEAARLLETMGAEVHIFNPSGLPLPDDAPHPS</sequence>
<dbReference type="Gene3D" id="3.40.50.360">
    <property type="match status" value="1"/>
</dbReference>
<keyword evidence="1" id="KW-0285">Flavoprotein</keyword>
<dbReference type="InterPro" id="IPR029039">
    <property type="entry name" value="Flavoprotein-like_sf"/>
</dbReference>
<dbReference type="GO" id="GO:0016655">
    <property type="term" value="F:oxidoreductase activity, acting on NAD(P)H, quinone or similar compound as acceptor"/>
    <property type="evidence" value="ECO:0007669"/>
    <property type="project" value="TreeGrafter"/>
</dbReference>
<evidence type="ECO:0000256" key="1">
    <source>
        <dbReference type="ARBA" id="ARBA00022643"/>
    </source>
</evidence>
<dbReference type="EMBL" id="MUBJ01000006">
    <property type="protein sequence ID" value="OTA16816.1"/>
    <property type="molecule type" value="Genomic_DNA"/>
</dbReference>
<organism evidence="3 4">
    <name type="scientific">Xenorhabdus vietnamensis</name>
    <dbReference type="NCBI Taxonomy" id="351656"/>
    <lineage>
        <taxon>Bacteria</taxon>
        <taxon>Pseudomonadati</taxon>
        <taxon>Pseudomonadota</taxon>
        <taxon>Gammaproteobacteria</taxon>
        <taxon>Enterobacterales</taxon>
        <taxon>Morganellaceae</taxon>
        <taxon>Xenorhabdus</taxon>
    </lineage>
</organism>
<dbReference type="STRING" id="351656.Xvie_01495"/>
<evidence type="ECO:0000313" key="4">
    <source>
        <dbReference type="Proteomes" id="UP000194350"/>
    </source>
</evidence>
<evidence type="ECO:0000313" key="3">
    <source>
        <dbReference type="EMBL" id="OTA16816.1"/>
    </source>
</evidence>
<dbReference type="AlphaFoldDB" id="A0A1Y2SES7"/>
<gene>
    <name evidence="3" type="ORF">Xvie_01495</name>
</gene>
<keyword evidence="4" id="KW-1185">Reference proteome</keyword>
<dbReference type="SUPFAM" id="SSF52218">
    <property type="entry name" value="Flavoproteins"/>
    <property type="match status" value="1"/>
</dbReference>
<keyword evidence="1" id="KW-0288">FMN</keyword>
<dbReference type="Pfam" id="PF03358">
    <property type="entry name" value="FMN_red"/>
    <property type="match status" value="1"/>
</dbReference>
<evidence type="ECO:0000259" key="2">
    <source>
        <dbReference type="Pfam" id="PF03358"/>
    </source>
</evidence>
<reference evidence="3 4" key="1">
    <citation type="submission" date="2016-10" db="EMBL/GenBank/DDBJ databases">
        <title>Systematic genetic and metabolomic analysis of Xenorhabdus and Photorhabdus spp., highlights the requirements for a dual symbiotic and pathogenic life style.</title>
        <authorList>
            <person name="Tobias N.J."/>
            <person name="Wolff H."/>
            <person name="Djahanschiri B."/>
            <person name="Pidot S.J."/>
            <person name="Stinear T.P."/>
            <person name="Ebersberger I."/>
            <person name="Bode H.B."/>
        </authorList>
    </citation>
    <scope>NUCLEOTIDE SEQUENCE [LARGE SCALE GENOMIC DNA]</scope>
    <source>
        <strain evidence="3 4">DSM 22392</strain>
    </source>
</reference>
<feature type="domain" description="NADPH-dependent FMN reductase-like" evidence="2">
    <location>
        <begin position="34"/>
        <end position="79"/>
    </location>
</feature>
<accession>A0A1Y2SES7</accession>
<name>A0A1Y2SES7_9GAMM</name>
<dbReference type="InterPro" id="IPR014063">
    <property type="entry name" value="Arsenate-R_ArsH"/>
</dbReference>
<dbReference type="InterPro" id="IPR005025">
    <property type="entry name" value="FMN_Rdtase-like_dom"/>
</dbReference>
<proteinExistence type="predicted"/>
<dbReference type="PANTHER" id="PTHR43590:SF1">
    <property type="entry name" value="ARSENIC RESISTANCE PROTEIN ARSH (AFU_ORTHOLOGUE AFUA_5G15030)"/>
    <property type="match status" value="1"/>
</dbReference>
<comment type="caution">
    <text evidence="3">The sequence shown here is derived from an EMBL/GenBank/DDBJ whole genome shotgun (WGS) entry which is preliminary data.</text>
</comment>